<sequence length="251" mass="28739">MAGIALGYNYSIAEFMTLRNSQMSVFMKRDVTDDASRSVINWQHSESDDQRRSFTDQEQSGPSDNRYADRFTSNKQLYKVAIKTDGENKYERLVLPIFTKSLDTATALVNSVSKGQALEESKENKTIANGQNVTFLADYDESELKNWRRVVQNNNIYSIPERYTLVSSSQDVNKLPDDRIDHKSSVRKAAIRNQESETDFKTTLQLHLNTRSRPNRRKIYTMTRTIATYIVPKPTSNLNKTFQDNVVGVTA</sequence>
<dbReference type="OrthoDB" id="7461645at2759"/>
<organism evidence="2 3">
    <name type="scientific">Parnassius apollo</name>
    <name type="common">Apollo butterfly</name>
    <name type="synonym">Papilio apollo</name>
    <dbReference type="NCBI Taxonomy" id="110799"/>
    <lineage>
        <taxon>Eukaryota</taxon>
        <taxon>Metazoa</taxon>
        <taxon>Ecdysozoa</taxon>
        <taxon>Arthropoda</taxon>
        <taxon>Hexapoda</taxon>
        <taxon>Insecta</taxon>
        <taxon>Pterygota</taxon>
        <taxon>Neoptera</taxon>
        <taxon>Endopterygota</taxon>
        <taxon>Lepidoptera</taxon>
        <taxon>Glossata</taxon>
        <taxon>Ditrysia</taxon>
        <taxon>Papilionoidea</taxon>
        <taxon>Papilionidae</taxon>
        <taxon>Parnassiinae</taxon>
        <taxon>Parnassini</taxon>
        <taxon>Parnassius</taxon>
        <taxon>Parnassius</taxon>
    </lineage>
</organism>
<keyword evidence="3" id="KW-1185">Reference proteome</keyword>
<evidence type="ECO:0000313" key="3">
    <source>
        <dbReference type="Proteomes" id="UP000691718"/>
    </source>
</evidence>
<evidence type="ECO:0000256" key="1">
    <source>
        <dbReference type="SAM" id="MobiDB-lite"/>
    </source>
</evidence>
<feature type="compositionally biased region" description="Basic and acidic residues" evidence="1">
    <location>
        <begin position="45"/>
        <end position="55"/>
    </location>
</feature>
<gene>
    <name evidence="2" type="ORF">PAPOLLO_LOCUS23157</name>
</gene>
<proteinExistence type="predicted"/>
<dbReference type="AlphaFoldDB" id="A0A8S3Y0X1"/>
<dbReference type="EMBL" id="CAJQZP010001427">
    <property type="protein sequence ID" value="CAG5045055.1"/>
    <property type="molecule type" value="Genomic_DNA"/>
</dbReference>
<name>A0A8S3Y0X1_PARAO</name>
<evidence type="ECO:0000313" key="2">
    <source>
        <dbReference type="EMBL" id="CAG5045055.1"/>
    </source>
</evidence>
<protein>
    <submittedName>
        <fullName evidence="2">(apollo) hypothetical protein</fullName>
    </submittedName>
</protein>
<comment type="caution">
    <text evidence="2">The sequence shown here is derived from an EMBL/GenBank/DDBJ whole genome shotgun (WGS) entry which is preliminary data.</text>
</comment>
<dbReference type="Proteomes" id="UP000691718">
    <property type="component" value="Unassembled WGS sequence"/>
</dbReference>
<accession>A0A8S3Y0X1</accession>
<feature type="region of interest" description="Disordered" evidence="1">
    <location>
        <begin position="42"/>
        <end position="68"/>
    </location>
</feature>
<reference evidence="2" key="1">
    <citation type="submission" date="2021-04" db="EMBL/GenBank/DDBJ databases">
        <authorList>
            <person name="Tunstrom K."/>
        </authorList>
    </citation>
    <scope>NUCLEOTIDE SEQUENCE</scope>
</reference>